<feature type="compositionally biased region" description="Gly residues" evidence="4">
    <location>
        <begin position="1881"/>
        <end position="1892"/>
    </location>
</feature>
<keyword evidence="7" id="KW-1185">Reference proteome</keyword>
<organism evidence="6 7">
    <name type="scientific">Sorangium atrum</name>
    <dbReference type="NCBI Taxonomy" id="2995308"/>
    <lineage>
        <taxon>Bacteria</taxon>
        <taxon>Pseudomonadati</taxon>
        <taxon>Myxococcota</taxon>
        <taxon>Polyangia</taxon>
        <taxon>Polyangiales</taxon>
        <taxon>Polyangiaceae</taxon>
        <taxon>Sorangium</taxon>
    </lineage>
</organism>
<dbReference type="SMART" id="SM00825">
    <property type="entry name" value="PKS_KS"/>
    <property type="match status" value="1"/>
</dbReference>
<dbReference type="SUPFAM" id="SSF53901">
    <property type="entry name" value="Thiolase-like"/>
    <property type="match status" value="1"/>
</dbReference>
<dbReference type="Proteomes" id="UP001217485">
    <property type="component" value="Unassembled WGS sequence"/>
</dbReference>
<accession>A0ABT5CGV6</accession>
<reference evidence="6 7" key="1">
    <citation type="submission" date="2023-01" db="EMBL/GenBank/DDBJ databases">
        <title>Minimal conservation of predation-associated metabolite biosynthetic gene clusters underscores biosynthetic potential of Myxococcota including descriptions for ten novel species: Archangium lansinium sp. nov., Myxococcus landrumus sp. nov., Nannocystis bai.</title>
        <authorList>
            <person name="Ahearne A."/>
            <person name="Stevens C."/>
            <person name="Dowd S."/>
        </authorList>
    </citation>
    <scope>NUCLEOTIDE SEQUENCE [LARGE SCALE GENOMIC DNA]</scope>
    <source>
        <strain evidence="6 7">WIWO2</strain>
    </source>
</reference>
<dbReference type="PANTHER" id="PTHR43074">
    <property type="entry name" value="OMEGA-3 POLYUNSATURATED FATTY ACID SYNTHASE PFAB-RELATED"/>
    <property type="match status" value="1"/>
</dbReference>
<dbReference type="Pfam" id="PF00698">
    <property type="entry name" value="Acyl_transf_1"/>
    <property type="match status" value="1"/>
</dbReference>
<dbReference type="Pfam" id="PF00109">
    <property type="entry name" value="ketoacyl-synt"/>
    <property type="match status" value="1"/>
</dbReference>
<sequence>MSDFYCVSLSPVHWPHPGVAVATARAGGVAVLDRELCGEPELPLARENLRLLVDHAPPGCPVGLRLRSDQIAASAELLSALEPRPHWLVICDWQDASARAALAALPPCRGRKLWLEIRDREGLDAAGALSFDGWLAKGRESGGFIGKESAFLLAQRLARQPRPFLVQGGIGLHSAAACRAAGAAGVVVDDQLLLLRESPLPERARASLSGLGSTDTVIVGERLGAPLRIAARPDLPGSQEVVRLAEELERKELDPEARRRAWVAGARALLGWDRPDRCALPLGHAAGRGAEYARKYATTGRFFRALRDAASGHLELARKHDVLAQDGPLARSHGTRYPIVQGPMTRVSDRAEFAAAVADGGALPLLALALLRRPQVDELLRATQERLGDRPWGVGILGFVPPEIRQEQLAAVAEVRPRHALIAGGRPDQAAELEAQGIPTYLHAPTPALLRTFLERGARRFVFEGAECGGHVGPLSSFALWDAMIDALLDEKTPDAEAVHVLFAGGIHDARSAAMVSAMAAPLAAAGLRVGVLMGTAYLFTAQAVASGAIAPRFQREALACDGTVTIETGPGHVIRCAPTPFVGEFQAAHDRMRREGQAAAAISASLEQLTLGRLRIASKGIERGEGGQLDAADDERQTARGLYMMGDVASLRSDIVEISSLHEEVSSGSRRALGGLVQASVEHVPRRAAEPARIAVIGAACLLPKAQRPEELWRNVLGKVDAIREIPPQRWDYRLYYDPDPRAEDKIYSKWGGFIDELPFDPLRYGIPPVSLRSISVAQLLALEVTRRALADAGYTSGGFDRENTAVIFAANGTADLEQAYVARGLLPLSVGRPAQAALARLPTWSEESYAGILANVIAGRVANSFDLRGPNMTVDAACGSSLAALDLAVTELVSGRSNVAVVGAVEIEQTPHGYLAFSKTRAFSPRGRASVFDAKADGIVISEGIGVLILKRLADAERDGDRIDAVIQAVAGSSDGKGMGLTAPKPAGQRIALERAYGRAGIDPATIGMYEAHGTGTAVGDRAEIETIAGVLRAAGAPPQRCAIGSVKSLLGHTRNAAGLVGVLKGLLALRHRVLPPHAGVDTPMDPLTSEDCPMYLLDEPQPWLAGPAPRRVGVSAFGFGGTNFHAVLEEYQGDFAAPALGAADWPHELVAVEAPDAPSLVAELEQLQRALRPGRDAVSLRDVAFTCALAALDGRARRASNAARAAVYIVADDREHLLGAVEQVLSRLRLHLESAREPEGSLPAHIHLRIAPCPEAGKTAFLFPGQGSQYPSMGREVALYFSEMRGAIELADLRLEGLLPARLSRFILPPAAFSEEAKERQRRELTATRIAQPAIGAISDGMLHIALRLGLRPDVLAGHSYGELTALRAAGALSREDWLALSETRGRLMEEVPSEPGTMAAVMLSRAELEPLLEAFPAVCIANHNAPEQCVVSGELGAMRAAVDALTAKGIRAQWLPVSSAFHSPLMRAVRAPFTAALERTAIAPPQIEVHANATGRPYPRDPSDVRALLAAQLEAPVDFVAQVRRMYEDGARTFVELGPKATLTGLVRRILDGQPHLAVSFDGAGGGLKGLLQAIASLGVAGVGLDLPALFAGRPCGRLDLRALAVDRPEAPLPAWRIDGGRLRRADEPVGLLGERPFLDHDTAPAVEVDDLLPEAGSGAGDIPLLAYREHQETMRRFLTMQERITTEFLLRLGGDGDGAALAPPPAPRLDGQAAPLAAPGASPPPPPSAALGGPTPSPAALAAAGAEERDLAPAMLKPAALRKTLTTLVSRRTGYPEDMLGLDQDMEGELGIDSIKRIEILETLLRELPQPVAARLRSSMDRLSRIRSMNGLVDVVSSEAAALPAGETGEGAPARPRNGAGAAGADLGSAAQAVGPGPGQAGEGADGGVPLPGSASPGGARAGACPRFVMRAERKALPDDPPAQLEGLFLVTEDDLGVGARLCALLAQRGARPIVIPRDALEESERIARHVAAARHEHGAVRGIVHVASLHRGAVDGLAAFRRGNRVQVKSLFYTAQACAGELAEARGEPLRIVAATLIGGSIEQGSLDGSASSAGCHGVLRCVAHEHPRTVAKVVGLDDALPRDAMASRILDELSRAPDDLEVSYLNGQRTVVSTAPAPLELAGERRDWEPGPGWVVLVTGGARGITAAIAARLARPDVRLILVGRSEIPEGDLQDEGSDDVEALRRRAILDMRSAGRDLLPAAIEAEIRSKRQARERRATLDSLRRRGAAVEYHAIDVRDEDRFQDLLTGVYRRFGRIDAVVHGAGVIEDQLLADKRPDSFDRVFDTKADSTFLLGQALRPDELKWCVLFSSISGRFGNRGQSDYAAANEVMSRLAAQLDARWPATRVVSIGWGPWREVGMAGEGVLRRLSAQGIVPVDVESGCGFFSEELSYGPKGDVVVVAGEGPWRHGGDAAGTSPSGQDAALPAEPRAGHATSSASDAG</sequence>
<dbReference type="Gene3D" id="1.10.1200.10">
    <property type="entry name" value="ACP-like"/>
    <property type="match status" value="1"/>
</dbReference>
<dbReference type="RefSeq" id="WP_272104101.1">
    <property type="nucleotide sequence ID" value="NZ_JAQNDK010000007.1"/>
</dbReference>
<evidence type="ECO:0000256" key="1">
    <source>
        <dbReference type="ARBA" id="ARBA00022450"/>
    </source>
</evidence>
<dbReference type="Gene3D" id="3.40.366.10">
    <property type="entry name" value="Malonyl-Coenzyme A Acyl Carrier Protein, domain 2"/>
    <property type="match status" value="1"/>
</dbReference>
<evidence type="ECO:0000313" key="7">
    <source>
        <dbReference type="Proteomes" id="UP001217485"/>
    </source>
</evidence>
<feature type="compositionally biased region" description="Low complexity" evidence="4">
    <location>
        <begin position="1734"/>
        <end position="1750"/>
    </location>
</feature>
<evidence type="ECO:0000259" key="5">
    <source>
        <dbReference type="PROSITE" id="PS52004"/>
    </source>
</evidence>
<dbReference type="SMART" id="SM00822">
    <property type="entry name" value="PKS_KR"/>
    <property type="match status" value="1"/>
</dbReference>
<protein>
    <submittedName>
        <fullName evidence="6">SDR family NAD(P)-dependent oxidoreductase</fullName>
    </submittedName>
</protein>
<dbReference type="InterPro" id="IPR016036">
    <property type="entry name" value="Malonyl_transacylase_ACP-bd"/>
</dbReference>
<comment type="caution">
    <text evidence="6">The sequence shown here is derived from an EMBL/GenBank/DDBJ whole genome shotgun (WGS) entry which is preliminary data.</text>
</comment>
<dbReference type="InterPro" id="IPR016039">
    <property type="entry name" value="Thiolase-like"/>
</dbReference>
<evidence type="ECO:0000313" key="6">
    <source>
        <dbReference type="EMBL" id="MDC0685678.1"/>
    </source>
</evidence>
<dbReference type="CDD" id="cd00833">
    <property type="entry name" value="PKS"/>
    <property type="match status" value="1"/>
</dbReference>
<dbReference type="InterPro" id="IPR036291">
    <property type="entry name" value="NAD(P)-bd_dom_sf"/>
</dbReference>
<dbReference type="SUPFAM" id="SSF51412">
    <property type="entry name" value="Inosine monophosphate dehydrogenase (IMPDH)"/>
    <property type="match status" value="2"/>
</dbReference>
<dbReference type="InterPro" id="IPR014031">
    <property type="entry name" value="Ketoacyl_synth_C"/>
</dbReference>
<dbReference type="InterPro" id="IPR020841">
    <property type="entry name" value="PKS_Beta-ketoAc_synthase_dom"/>
</dbReference>
<dbReference type="Pfam" id="PF08659">
    <property type="entry name" value="KR"/>
    <property type="match status" value="1"/>
</dbReference>
<gene>
    <name evidence="6" type="ORF">POL72_48695</name>
</gene>
<dbReference type="Pfam" id="PF02801">
    <property type="entry name" value="Ketoacyl-synt_C"/>
    <property type="match status" value="1"/>
</dbReference>
<dbReference type="SUPFAM" id="SSF47336">
    <property type="entry name" value="ACP-like"/>
    <property type="match status" value="1"/>
</dbReference>
<dbReference type="PROSITE" id="PS52004">
    <property type="entry name" value="KS3_2"/>
    <property type="match status" value="1"/>
</dbReference>
<dbReference type="InterPro" id="IPR001227">
    <property type="entry name" value="Ac_transferase_dom_sf"/>
</dbReference>
<dbReference type="SUPFAM" id="SSF51735">
    <property type="entry name" value="NAD(P)-binding Rossmann-fold domains"/>
    <property type="match status" value="2"/>
</dbReference>
<dbReference type="SMART" id="SM00827">
    <property type="entry name" value="PKS_AT"/>
    <property type="match status" value="1"/>
</dbReference>
<dbReference type="EMBL" id="JAQNDK010000007">
    <property type="protein sequence ID" value="MDC0685678.1"/>
    <property type="molecule type" value="Genomic_DNA"/>
</dbReference>
<feature type="compositionally biased region" description="Low complexity" evidence="4">
    <location>
        <begin position="1893"/>
        <end position="1908"/>
    </location>
</feature>
<dbReference type="InterPro" id="IPR057326">
    <property type="entry name" value="KR_dom"/>
</dbReference>
<dbReference type="InterPro" id="IPR014030">
    <property type="entry name" value="Ketoacyl_synth_N"/>
</dbReference>
<dbReference type="Pfam" id="PF00550">
    <property type="entry name" value="PP-binding"/>
    <property type="match status" value="1"/>
</dbReference>
<keyword evidence="1" id="KW-0596">Phosphopantetheine</keyword>
<name>A0ABT5CGV6_9BACT</name>
<feature type="compositionally biased region" description="Low complexity" evidence="4">
    <location>
        <begin position="1856"/>
        <end position="1880"/>
    </location>
</feature>
<feature type="compositionally biased region" description="Low complexity" evidence="4">
    <location>
        <begin position="1713"/>
        <end position="1725"/>
    </location>
</feature>
<dbReference type="InterPro" id="IPR016035">
    <property type="entry name" value="Acyl_Trfase/lysoPLipase"/>
</dbReference>
<dbReference type="InterPro" id="IPR013968">
    <property type="entry name" value="PKS_KR"/>
</dbReference>
<dbReference type="Gene3D" id="3.30.70.250">
    <property type="entry name" value="Malonyl-CoA ACP transacylase, ACP-binding"/>
    <property type="match status" value="1"/>
</dbReference>
<dbReference type="Gene3D" id="3.20.20.70">
    <property type="entry name" value="Aldolase class I"/>
    <property type="match status" value="2"/>
</dbReference>
<feature type="region of interest" description="Disordered" evidence="4">
    <location>
        <begin position="1849"/>
        <end position="1908"/>
    </location>
</feature>
<keyword evidence="3" id="KW-0808">Transferase</keyword>
<evidence type="ECO:0000256" key="4">
    <source>
        <dbReference type="SAM" id="MobiDB-lite"/>
    </source>
</evidence>
<evidence type="ECO:0000256" key="2">
    <source>
        <dbReference type="ARBA" id="ARBA00022553"/>
    </source>
</evidence>
<dbReference type="Gene3D" id="3.40.47.10">
    <property type="match status" value="1"/>
</dbReference>
<dbReference type="Pfam" id="PF03060">
    <property type="entry name" value="NMO"/>
    <property type="match status" value="1"/>
</dbReference>
<proteinExistence type="predicted"/>
<feature type="region of interest" description="Disordered" evidence="4">
    <location>
        <begin position="1704"/>
        <end position="1751"/>
    </location>
</feature>
<dbReference type="InterPro" id="IPR013785">
    <property type="entry name" value="Aldolase_TIM"/>
</dbReference>
<dbReference type="InterPro" id="IPR009081">
    <property type="entry name" value="PP-bd_ACP"/>
</dbReference>
<dbReference type="SUPFAM" id="SSF52151">
    <property type="entry name" value="FabD/lysophospholipase-like"/>
    <property type="match status" value="1"/>
</dbReference>
<dbReference type="InterPro" id="IPR052568">
    <property type="entry name" value="PKS-FAS_Synthase"/>
</dbReference>
<dbReference type="Gene3D" id="3.40.50.720">
    <property type="entry name" value="NAD(P)-binding Rossmann-like Domain"/>
    <property type="match status" value="1"/>
</dbReference>
<dbReference type="InterPro" id="IPR036736">
    <property type="entry name" value="ACP-like_sf"/>
</dbReference>
<dbReference type="PANTHER" id="PTHR43074:SF1">
    <property type="entry name" value="BETA-KETOACYL SYNTHASE FAMILY PROTEIN-RELATED"/>
    <property type="match status" value="1"/>
</dbReference>
<evidence type="ECO:0000256" key="3">
    <source>
        <dbReference type="ARBA" id="ARBA00022679"/>
    </source>
</evidence>
<dbReference type="InterPro" id="IPR014043">
    <property type="entry name" value="Acyl_transferase_dom"/>
</dbReference>
<keyword evidence="2" id="KW-0597">Phosphoprotein</keyword>
<dbReference type="CDD" id="cd08953">
    <property type="entry name" value="KR_2_SDR_x"/>
    <property type="match status" value="1"/>
</dbReference>
<dbReference type="SUPFAM" id="SSF55048">
    <property type="entry name" value="Probable ACP-binding domain of malonyl-CoA ACP transacylase"/>
    <property type="match status" value="1"/>
</dbReference>
<feature type="region of interest" description="Disordered" evidence="4">
    <location>
        <begin position="2414"/>
        <end position="2450"/>
    </location>
</feature>
<feature type="domain" description="Ketosynthase family 3 (KS3)" evidence="5">
    <location>
        <begin position="692"/>
        <end position="1133"/>
    </location>
</feature>